<dbReference type="AlphaFoldDB" id="A0A6J7G0I2"/>
<protein>
    <submittedName>
        <fullName evidence="5">Unannotated protein</fullName>
    </submittedName>
</protein>
<evidence type="ECO:0000256" key="1">
    <source>
        <dbReference type="SAM" id="MobiDB-lite"/>
    </source>
</evidence>
<feature type="region of interest" description="Disordered" evidence="1">
    <location>
        <begin position="1150"/>
        <end position="1169"/>
    </location>
</feature>
<feature type="compositionally biased region" description="Pro residues" evidence="1">
    <location>
        <begin position="1155"/>
        <end position="1166"/>
    </location>
</feature>
<dbReference type="Pfam" id="PF26381">
    <property type="entry name" value="BREX_PglY_5th"/>
    <property type="match status" value="1"/>
</dbReference>
<name>A0A6J7G0I2_9ZZZZ</name>
<reference evidence="5" key="1">
    <citation type="submission" date="2020-05" db="EMBL/GenBank/DDBJ databases">
        <authorList>
            <person name="Chiriac C."/>
            <person name="Salcher M."/>
            <person name="Ghai R."/>
            <person name="Kavagutti S V."/>
        </authorList>
    </citation>
    <scope>NUCLEOTIDE SEQUENCE</scope>
</reference>
<evidence type="ECO:0000259" key="3">
    <source>
        <dbReference type="Pfam" id="PF26382"/>
    </source>
</evidence>
<proteinExistence type="predicted"/>
<evidence type="ECO:0000313" key="4">
    <source>
        <dbReference type="EMBL" id="CAB4736178.1"/>
    </source>
</evidence>
<feature type="domain" description="ATPase PglY 5th" evidence="2">
    <location>
        <begin position="833"/>
        <end position="931"/>
    </location>
</feature>
<feature type="domain" description="ATPase PglY C-terminal" evidence="3">
    <location>
        <begin position="974"/>
        <end position="1146"/>
    </location>
</feature>
<organism evidence="5">
    <name type="scientific">freshwater metagenome</name>
    <dbReference type="NCBI Taxonomy" id="449393"/>
    <lineage>
        <taxon>unclassified sequences</taxon>
        <taxon>metagenomes</taxon>
        <taxon>ecological metagenomes</taxon>
    </lineage>
</organism>
<accession>A0A6J7G0I2</accession>
<evidence type="ECO:0000313" key="5">
    <source>
        <dbReference type="EMBL" id="CAB4901407.1"/>
    </source>
</evidence>
<dbReference type="EMBL" id="CAFBMH010000022">
    <property type="protein sequence ID" value="CAB4901407.1"/>
    <property type="molecule type" value="Genomic_DNA"/>
</dbReference>
<dbReference type="InterPro" id="IPR058748">
    <property type="entry name" value="PglY_5th"/>
</dbReference>
<gene>
    <name evidence="4" type="ORF">UFOPK2754_00844</name>
    <name evidence="5" type="ORF">UFOPK3543_00883</name>
</gene>
<dbReference type="InterPro" id="IPR058747">
    <property type="entry name" value="PglY_C"/>
</dbReference>
<dbReference type="Pfam" id="PF26382">
    <property type="entry name" value="BREX_PglY_6th"/>
    <property type="match status" value="1"/>
</dbReference>
<dbReference type="EMBL" id="CAEZYR010000022">
    <property type="protein sequence ID" value="CAB4736178.1"/>
    <property type="molecule type" value="Genomic_DNA"/>
</dbReference>
<evidence type="ECO:0000259" key="2">
    <source>
        <dbReference type="Pfam" id="PF26381"/>
    </source>
</evidence>
<sequence>MTNHLLADLIDIPEAVHKSDFVISLASGVTDPERTLAEYVVTPQLVECFNAALSLITSATTDAKSKGAYLHGSFGSGKSHFMAVLHLLLQGNPAALGIPELGQVIAHHQPQLTGKRFMLVPYHFIGMESMEQVVLGGYVEHVRKLHPDASLPAVYLADDLLQNAIEMRSKLTDDAFFQMLNAGDAVADDAWGDLGGAWDAARFDDAIEAGPDSDLREQLVSALMRNVFSGMSTLMNDVGEGFVPLDKGLEAISRHAHGLGYDAVVLFLDELILWLASRMGDHNFVTREGSKVAKLVEGDASERPAPIVSFIARQRDLRELVGEHVPGAEQMNFGDILRFWEGRFDLVTLEDRNLIAIAEKRILRPRNDAARQEIDDAFSVALSSVDQQGNRDTLLTDQTGIDAFRRVYPFNPALVEALVALSAALQRERTALKVMVQLLSRQRETLHVGELIPLGDLYDVIASGDDPMTAGMREQFEHAKRLWRAKFEPMLVRNHNDDATTPAFNADARLVKSLLLAALVPEVPALRNLTVSRLVALNHGTIRTFIPGTERQVALDRLRMWSAEIGELRVGDDDRDPSVSVQLSGVDITPILKAAGPEDNAGRRQLKIQALLAEAFELKGEQSMTPTIDVLWRGFVRRVDVVFANIRDDVAYPNDVLRAGGELKVVIDLPFDHEGFGPNDDRARVETFINEQPATPTICWIPSFFTEATRARLGDLVKIEHVLSGDRMNSYAGHLAPVDRQAARTQLENQASALREQIQRALRQAYAIEQPDAAIVSVTLEQRDQFTVLDRSITVQPPVAAGLRLGLEHLVDQVLSQRYSAHPDISGRVTDPELRTVLAEVRTALGKPNLRHENVDSSHRSVLARIAQPLKLGEMYPAHFVASTYWRDHFERYLASEAPVPLRVGDLRRWIDQPKTAGMPKKLSDLVIAVYLAQTNRLMIAAGRPLQPEIGNLDDAYELHQQQPPNEDVWRIAVSRAGEMFGITGISPMPSVTAVSELARRVADVVREERNDLPQLVAELNAACARLGIAEDNDRLETAKAAVSIVEELLQSPDKVADTLAGAYVPSSPAALGSSIKQTRAVSVALRGMNWVLLKNALALGGAFAGEAALIGDKLREAVARNQSVCDLVERLAAAERDATDLIGRAVAAATPPVVNDPPPPPPPPSGLTRVQAEARLSELSNQLRAGLHLEWTVTGDEG</sequence>